<keyword evidence="3" id="KW-1185">Reference proteome</keyword>
<dbReference type="Proteomes" id="UP000051952">
    <property type="component" value="Unassembled WGS sequence"/>
</dbReference>
<feature type="region of interest" description="Disordered" evidence="1">
    <location>
        <begin position="138"/>
        <end position="171"/>
    </location>
</feature>
<feature type="region of interest" description="Disordered" evidence="1">
    <location>
        <begin position="693"/>
        <end position="787"/>
    </location>
</feature>
<feature type="compositionally biased region" description="Polar residues" evidence="1">
    <location>
        <begin position="237"/>
        <end position="246"/>
    </location>
</feature>
<feature type="region of interest" description="Disordered" evidence="1">
    <location>
        <begin position="491"/>
        <end position="516"/>
    </location>
</feature>
<feature type="region of interest" description="Disordered" evidence="1">
    <location>
        <begin position="237"/>
        <end position="280"/>
    </location>
</feature>
<proteinExistence type="predicted"/>
<evidence type="ECO:0000256" key="1">
    <source>
        <dbReference type="SAM" id="MobiDB-lite"/>
    </source>
</evidence>
<feature type="compositionally biased region" description="Polar residues" evidence="1">
    <location>
        <begin position="141"/>
        <end position="152"/>
    </location>
</feature>
<feature type="compositionally biased region" description="Basic and acidic residues" evidence="1">
    <location>
        <begin position="27"/>
        <end position="37"/>
    </location>
</feature>
<protein>
    <submittedName>
        <fullName evidence="2">Uncharacterized protein</fullName>
    </submittedName>
</protein>
<gene>
    <name evidence="2" type="ORF">BSAL_82000</name>
</gene>
<feature type="compositionally biased region" description="Polar residues" evidence="1">
    <location>
        <begin position="534"/>
        <end position="567"/>
    </location>
</feature>
<feature type="compositionally biased region" description="Polar residues" evidence="1">
    <location>
        <begin position="734"/>
        <end position="757"/>
    </location>
</feature>
<feature type="compositionally biased region" description="Polar residues" evidence="1">
    <location>
        <begin position="827"/>
        <end position="838"/>
    </location>
</feature>
<feature type="region of interest" description="Disordered" evidence="1">
    <location>
        <begin position="800"/>
        <end position="838"/>
    </location>
</feature>
<organism evidence="2 3">
    <name type="scientific">Bodo saltans</name>
    <name type="common">Flagellated protozoan</name>
    <dbReference type="NCBI Taxonomy" id="75058"/>
    <lineage>
        <taxon>Eukaryota</taxon>
        <taxon>Discoba</taxon>
        <taxon>Euglenozoa</taxon>
        <taxon>Kinetoplastea</taxon>
        <taxon>Metakinetoplastina</taxon>
        <taxon>Eubodonida</taxon>
        <taxon>Bodonidae</taxon>
        <taxon>Bodo</taxon>
    </lineage>
</organism>
<feature type="region of interest" description="Disordered" evidence="1">
    <location>
        <begin position="533"/>
        <end position="615"/>
    </location>
</feature>
<feature type="compositionally biased region" description="Low complexity" evidence="1">
    <location>
        <begin position="816"/>
        <end position="826"/>
    </location>
</feature>
<evidence type="ECO:0000313" key="3">
    <source>
        <dbReference type="Proteomes" id="UP000051952"/>
    </source>
</evidence>
<feature type="compositionally biased region" description="Acidic residues" evidence="1">
    <location>
        <begin position="361"/>
        <end position="371"/>
    </location>
</feature>
<feature type="compositionally biased region" description="Low complexity" evidence="1">
    <location>
        <begin position="590"/>
        <end position="601"/>
    </location>
</feature>
<evidence type="ECO:0000313" key="2">
    <source>
        <dbReference type="EMBL" id="CUG60347.1"/>
    </source>
</evidence>
<name>A0A0S4IYV5_BODSA</name>
<dbReference type="EMBL" id="CYKH01000897">
    <property type="protein sequence ID" value="CUG60347.1"/>
    <property type="molecule type" value="Genomic_DNA"/>
</dbReference>
<feature type="compositionally biased region" description="Polar residues" evidence="1">
    <location>
        <begin position="1"/>
        <end position="19"/>
    </location>
</feature>
<feature type="compositionally biased region" description="Basic and acidic residues" evidence="1">
    <location>
        <begin position="401"/>
        <end position="410"/>
    </location>
</feature>
<dbReference type="AlphaFoldDB" id="A0A0S4IYV5"/>
<feature type="region of interest" description="Disordered" evidence="1">
    <location>
        <begin position="1"/>
        <end position="42"/>
    </location>
</feature>
<accession>A0A0S4IYV5</accession>
<feature type="region of interest" description="Disordered" evidence="1">
    <location>
        <begin position="360"/>
        <end position="414"/>
    </location>
</feature>
<feature type="compositionally biased region" description="Basic residues" evidence="1">
    <location>
        <begin position="576"/>
        <end position="585"/>
    </location>
</feature>
<feature type="compositionally biased region" description="Polar residues" evidence="1">
    <location>
        <begin position="390"/>
        <end position="400"/>
    </location>
</feature>
<reference evidence="3" key="1">
    <citation type="submission" date="2015-09" db="EMBL/GenBank/DDBJ databases">
        <authorList>
            <consortium name="Pathogen Informatics"/>
        </authorList>
    </citation>
    <scope>NUCLEOTIDE SEQUENCE [LARGE SCALE GENOMIC DNA]</scope>
    <source>
        <strain evidence="3">Lake Konstanz</strain>
    </source>
</reference>
<dbReference type="VEuPathDB" id="TriTrypDB:BSAL_82000"/>
<sequence length="838" mass="87446">MGCSASSQSVTSLELSTENDIPPPPPHRHEENDDVVQHRARRSSLLLDIEGDDDDIVFPMTHSTQQTDHLHHALPSPPALMFRARESPTVPPLLQHTSLVAAAAGTNDIRTAAVVVPDTARTSAAVAQQFGPAASNVVVAPSTTRSTTTANPAPSHHQQQRKKPQMKASGFKTIPGIGSAMARSSHSFLRVLPIHNAAAGDGDDDEHEFHVRGGDVGGGLGDPLSLIRQQQVSSSLLTPFSSTGSFPINGGGGGKRSHPRSTSFTEGSSGLGEDHHHSSSVFFFAPPPPLLPQWPAPSPPAALGGSKMRVLSILGGSHKNHAPPALHDTLRPRAGDNSPPMPPTVSSSSVVTPTASTTVFAEDDDDDDGLEAADTTADTVEGVVHRSRQPTHQTVMSMSQRETRGREVHEPMANSARNEYADLDRRLQQQSNEGDIIVEEDVESGAFYSGSYSTGGGGSKRPSSDTAASIAVVPDMRRASSSLYQPMLESILSNNNNNNGGQSQHQAAGMPPPSTRAGSVVRIVAQVGHDDASVATTGASPGVFSSPSGHGRNHSTGANSLKSSGTNAGMFVPKPPPHHHHHHAHGGSGTQPPSSTVTTVTDSNNKASLQQQQQQPLFRWHPLRSKGGDVYYNSINVAPNGGGDAGGDDVLDVGEDDEEDGRVVLLESMSTASTATTIQSKRSGIVSFQKTGQHHNFQKGAAPEDASGSPGEGGGDRGPQRRPQQLRSHRHGHPNNSSSPSGAQVLLSSGATPSSTIVVPDLPGSPPRSGRGLRHNNSNNSGTHDAAVAGAGLLSAFSSPVGVLSREESARGSSGGWWSSVSSYSETPISSAPQSPRR</sequence>